<accession>A0A3N1XXA0</accession>
<name>A0A3N1XXA0_9GAMM</name>
<dbReference type="AlphaFoldDB" id="A0A3N1XXA0"/>
<dbReference type="PANTHER" id="PTHR11839:SF12">
    <property type="entry name" value="ADP COMPOUNDS HYDROLASE NUDE"/>
    <property type="match status" value="1"/>
</dbReference>
<proteinExistence type="predicted"/>
<evidence type="ECO:0000313" key="5">
    <source>
        <dbReference type="Proteomes" id="UP000276634"/>
    </source>
</evidence>
<dbReference type="Proteomes" id="UP000276634">
    <property type="component" value="Unassembled WGS sequence"/>
</dbReference>
<organism evidence="4 5">
    <name type="scientific">Inmirania thermothiophila</name>
    <dbReference type="NCBI Taxonomy" id="1750597"/>
    <lineage>
        <taxon>Bacteria</taxon>
        <taxon>Pseudomonadati</taxon>
        <taxon>Pseudomonadota</taxon>
        <taxon>Gammaproteobacteria</taxon>
        <taxon>Chromatiales</taxon>
        <taxon>Ectothiorhodospiraceae</taxon>
        <taxon>Inmirania</taxon>
    </lineage>
</organism>
<comment type="cofactor">
    <cofactor evidence="1">
        <name>Mg(2+)</name>
        <dbReference type="ChEBI" id="CHEBI:18420"/>
    </cofactor>
</comment>
<gene>
    <name evidence="4" type="ORF">EDC57_2228</name>
</gene>
<dbReference type="RefSeq" id="WP_123401970.1">
    <property type="nucleotide sequence ID" value="NZ_RJVI01000003.1"/>
</dbReference>
<dbReference type="Pfam" id="PF00293">
    <property type="entry name" value="NUDIX"/>
    <property type="match status" value="1"/>
</dbReference>
<evidence type="ECO:0000256" key="2">
    <source>
        <dbReference type="ARBA" id="ARBA00022801"/>
    </source>
</evidence>
<dbReference type="GO" id="GO:0019144">
    <property type="term" value="F:ADP-sugar diphosphatase activity"/>
    <property type="evidence" value="ECO:0007669"/>
    <property type="project" value="TreeGrafter"/>
</dbReference>
<evidence type="ECO:0000313" key="4">
    <source>
        <dbReference type="EMBL" id="ROR29557.1"/>
    </source>
</evidence>
<dbReference type="GO" id="GO:0006753">
    <property type="term" value="P:nucleoside phosphate metabolic process"/>
    <property type="evidence" value="ECO:0007669"/>
    <property type="project" value="TreeGrafter"/>
</dbReference>
<dbReference type="CDD" id="cd24156">
    <property type="entry name" value="NUDIX_ADPRase_NudE"/>
    <property type="match status" value="1"/>
</dbReference>
<reference evidence="4 5" key="1">
    <citation type="submission" date="2018-11" db="EMBL/GenBank/DDBJ databases">
        <title>Genomic Encyclopedia of Type Strains, Phase IV (KMG-IV): sequencing the most valuable type-strain genomes for metagenomic binning, comparative biology and taxonomic classification.</title>
        <authorList>
            <person name="Goeker M."/>
        </authorList>
    </citation>
    <scope>NUCLEOTIDE SEQUENCE [LARGE SCALE GENOMIC DNA]</scope>
    <source>
        <strain evidence="4 5">DSM 100275</strain>
    </source>
</reference>
<evidence type="ECO:0000259" key="3">
    <source>
        <dbReference type="PROSITE" id="PS51462"/>
    </source>
</evidence>
<dbReference type="GO" id="GO:0005829">
    <property type="term" value="C:cytosol"/>
    <property type="evidence" value="ECO:0007669"/>
    <property type="project" value="TreeGrafter"/>
</dbReference>
<dbReference type="PANTHER" id="PTHR11839">
    <property type="entry name" value="UDP/ADP-SUGAR PYROPHOSPHATASE"/>
    <property type="match status" value="1"/>
</dbReference>
<dbReference type="SUPFAM" id="SSF55811">
    <property type="entry name" value="Nudix"/>
    <property type="match status" value="1"/>
</dbReference>
<keyword evidence="2" id="KW-0378">Hydrolase</keyword>
<dbReference type="NCBIfam" id="NF008736">
    <property type="entry name" value="PRK11762.1"/>
    <property type="match status" value="1"/>
</dbReference>
<keyword evidence="5" id="KW-1185">Reference proteome</keyword>
<evidence type="ECO:0000256" key="1">
    <source>
        <dbReference type="ARBA" id="ARBA00001946"/>
    </source>
</evidence>
<dbReference type="EMBL" id="RJVI01000003">
    <property type="protein sequence ID" value="ROR29557.1"/>
    <property type="molecule type" value="Genomic_DNA"/>
</dbReference>
<comment type="caution">
    <text evidence="4">The sequence shown here is derived from an EMBL/GenBank/DDBJ whole genome shotgun (WGS) entry which is preliminary data.</text>
</comment>
<dbReference type="InterPro" id="IPR015797">
    <property type="entry name" value="NUDIX_hydrolase-like_dom_sf"/>
</dbReference>
<dbReference type="OrthoDB" id="9806150at2"/>
<dbReference type="PROSITE" id="PS51462">
    <property type="entry name" value="NUDIX"/>
    <property type="match status" value="1"/>
</dbReference>
<feature type="domain" description="Nudix hydrolase" evidence="3">
    <location>
        <begin position="39"/>
        <end position="172"/>
    </location>
</feature>
<dbReference type="GO" id="GO:0019693">
    <property type="term" value="P:ribose phosphate metabolic process"/>
    <property type="evidence" value="ECO:0007669"/>
    <property type="project" value="TreeGrafter"/>
</dbReference>
<dbReference type="InterPro" id="IPR020084">
    <property type="entry name" value="NUDIX_hydrolase_CS"/>
</dbReference>
<protein>
    <submittedName>
        <fullName evidence="4">ADP-ribose diphosphatase</fullName>
    </submittedName>
</protein>
<sequence>MRRRPELLRAEIVAETRIFRIEARRLRFANGTVVDYERLRARGHGAVLVVPLLDDGTVLLVREYAGGVDDYELALPKGRIDAGEDALAAANRELMEEVGYAARELREIATFSIAPGYLDHRTRIVLARDLYPRRLPGDEPEEIEVVAWPLARLGELVARDDFTEARSIAALYLVRDLLREEG</sequence>
<dbReference type="FunFam" id="3.90.79.10:FF:000006">
    <property type="entry name" value="ADP compounds hydrolase NudE"/>
    <property type="match status" value="1"/>
</dbReference>
<dbReference type="InterPro" id="IPR000086">
    <property type="entry name" value="NUDIX_hydrolase_dom"/>
</dbReference>
<dbReference type="Gene3D" id="3.90.79.10">
    <property type="entry name" value="Nucleoside Triphosphate Pyrophosphohydrolase"/>
    <property type="match status" value="1"/>
</dbReference>
<dbReference type="PROSITE" id="PS00893">
    <property type="entry name" value="NUDIX_BOX"/>
    <property type="match status" value="1"/>
</dbReference>